<feature type="region of interest" description="Disordered" evidence="1">
    <location>
        <begin position="484"/>
        <end position="508"/>
    </location>
</feature>
<evidence type="ECO:0000259" key="2">
    <source>
        <dbReference type="SMART" id="SM00955"/>
    </source>
</evidence>
<evidence type="ECO:0000313" key="4">
    <source>
        <dbReference type="Proteomes" id="UP000831786"/>
    </source>
</evidence>
<dbReference type="InterPro" id="IPR012340">
    <property type="entry name" value="NA-bd_OB-fold"/>
</dbReference>
<dbReference type="Pfam" id="PF18614">
    <property type="entry name" value="RNase_II_C_S1"/>
    <property type="match status" value="1"/>
</dbReference>
<evidence type="ECO:0000256" key="1">
    <source>
        <dbReference type="SAM" id="MobiDB-lite"/>
    </source>
</evidence>
<dbReference type="InterPro" id="IPR001900">
    <property type="entry name" value="RNase_II/R"/>
</dbReference>
<proteinExistence type="predicted"/>
<dbReference type="Proteomes" id="UP000831786">
    <property type="component" value="Chromosome"/>
</dbReference>
<dbReference type="SMART" id="SM00955">
    <property type="entry name" value="RNB"/>
    <property type="match status" value="1"/>
</dbReference>
<keyword evidence="4" id="KW-1185">Reference proteome</keyword>
<dbReference type="InterPro" id="IPR050180">
    <property type="entry name" value="RNR_Ribonuclease"/>
</dbReference>
<dbReference type="SUPFAM" id="SSF50249">
    <property type="entry name" value="Nucleic acid-binding proteins"/>
    <property type="match status" value="1"/>
</dbReference>
<feature type="compositionally biased region" description="Low complexity" evidence="1">
    <location>
        <begin position="484"/>
        <end position="501"/>
    </location>
</feature>
<dbReference type="Pfam" id="PF00773">
    <property type="entry name" value="RNB"/>
    <property type="match status" value="1"/>
</dbReference>
<evidence type="ECO:0000313" key="3">
    <source>
        <dbReference type="EMBL" id="UOQ56163.1"/>
    </source>
</evidence>
<feature type="domain" description="RNB" evidence="2">
    <location>
        <begin position="52"/>
        <end position="376"/>
    </location>
</feature>
<dbReference type="PANTHER" id="PTHR23355">
    <property type="entry name" value="RIBONUCLEASE"/>
    <property type="match status" value="1"/>
</dbReference>
<gene>
    <name evidence="3" type="ORF">MUN78_10700</name>
</gene>
<name>A0ABY4FJG1_9MICO</name>
<protein>
    <submittedName>
        <fullName evidence="3">RNB domain-containing ribonuclease</fullName>
    </submittedName>
</protein>
<reference evidence="3 4" key="1">
    <citation type="submission" date="2022-04" db="EMBL/GenBank/DDBJ databases">
        <title>Leucobacter sp. isolated from rhizosphere of garlic.</title>
        <authorList>
            <person name="Won M."/>
            <person name="Lee C.-M."/>
            <person name="Woen H.-Y."/>
            <person name="Kwon S.-W."/>
        </authorList>
    </citation>
    <scope>NUCLEOTIDE SEQUENCE [LARGE SCALE GENOMIC DNA]</scope>
    <source>
        <strain evidence="3 4">H21R-40</strain>
    </source>
</reference>
<dbReference type="RefSeq" id="WP_244726355.1">
    <property type="nucleotide sequence ID" value="NZ_CP095045.1"/>
</dbReference>
<dbReference type="InterPro" id="IPR040596">
    <property type="entry name" value="RNase_II_C_S1"/>
</dbReference>
<dbReference type="EMBL" id="CP095045">
    <property type="protein sequence ID" value="UOQ56163.1"/>
    <property type="molecule type" value="Genomic_DNA"/>
</dbReference>
<accession>A0ABY4FJG1</accession>
<sequence>MPARHTRLAPRSTHGELAAALAALREEFEVPAEFPAAARAEAAASAPEPAPLADLREIPFATLDPLGAKDLDQAFHLEARGSGWRVRYAIADLPAFVRPGAALDAEARRRGQTLYLPDGSVPLHPRELSEGRASLLPGEERPAFVWTIDLDAAGAEVAARVERARVRSRARLDYAAAQRAIDAGAAAGPLALLPELGALRIAQERSRGGASLNLPEEEIVRDGSGYRIERRFPLPVEEWNAQLSLLAGMAAGGIMLAGGIGILRTMPEPDAAALAEFRARVSALGRPWPAGLGYGDYLRGLAPGTPATAAVLQAAAALFRGADYAAFDETGGEPRLARPADPRQAAIAAPYAHVTAPLRRLVDRWGLVVCAALCAGREVPEWARESLPEVPGLMRASNQRAGRISSAALDRVEAALVRDRVGEAFDAVVIEVRGDRARVQLAEPAVTAFCPADGLAAGTPARVRVTSADVPSGAIGLALLGRSPAGGSAAGRSAAGRAAAPEGETSSR</sequence>
<dbReference type="PANTHER" id="PTHR23355:SF42">
    <property type="entry name" value="RIBONUCLEASE II, CHLOROPLASTIC_MITOCHONDRIAL"/>
    <property type="match status" value="1"/>
</dbReference>
<organism evidence="3 4">
    <name type="scientific">Leucobacter allii</name>
    <dbReference type="NCBI Taxonomy" id="2932247"/>
    <lineage>
        <taxon>Bacteria</taxon>
        <taxon>Bacillati</taxon>
        <taxon>Actinomycetota</taxon>
        <taxon>Actinomycetes</taxon>
        <taxon>Micrococcales</taxon>
        <taxon>Microbacteriaceae</taxon>
        <taxon>Leucobacter</taxon>
    </lineage>
</organism>